<feature type="binding site" evidence="18">
    <location>
        <position position="134"/>
    </location>
    <ligand>
        <name>Mg(2+)</name>
        <dbReference type="ChEBI" id="CHEBI:18420"/>
        <label>1</label>
        <note>catalytic</note>
    </ligand>
</feature>
<dbReference type="Gene3D" id="3.40.190.80">
    <property type="match status" value="1"/>
</dbReference>
<comment type="catalytic activity">
    <reaction evidence="12">
        <text>1D-myo-inositol 1,4-bisphosphate + H2O = 1D-myo-inositol 4-phosphate + phosphate</text>
        <dbReference type="Rhea" id="RHEA:15553"/>
        <dbReference type="ChEBI" id="CHEBI:15377"/>
        <dbReference type="ChEBI" id="CHEBI:43474"/>
        <dbReference type="ChEBI" id="CHEBI:58282"/>
        <dbReference type="ChEBI" id="CHEBI:58469"/>
        <dbReference type="EC" id="3.1.3.57"/>
    </reaction>
    <physiologicalReaction direction="left-to-right" evidence="12">
        <dbReference type="Rhea" id="RHEA:15554"/>
    </physiologicalReaction>
</comment>
<evidence type="ECO:0000256" key="1">
    <source>
        <dbReference type="ARBA" id="ARBA00001946"/>
    </source>
</evidence>
<dbReference type="PROSITE" id="PS00630">
    <property type="entry name" value="IMP_2"/>
    <property type="match status" value="1"/>
</dbReference>
<comment type="cofactor">
    <cofactor evidence="1 18">
        <name>Mg(2+)</name>
        <dbReference type="ChEBI" id="CHEBI:18420"/>
    </cofactor>
</comment>
<dbReference type="EMBL" id="JAPXFL010000014">
    <property type="protein sequence ID" value="KAK9497569.1"/>
    <property type="molecule type" value="Genomic_DNA"/>
</dbReference>
<feature type="binding site" evidence="18">
    <location>
        <position position="89"/>
    </location>
    <ligand>
        <name>Mg(2+)</name>
        <dbReference type="ChEBI" id="CHEBI:18420"/>
        <label>1</label>
        <note>catalytic</note>
    </ligand>
</feature>
<dbReference type="PROSITE" id="PS00629">
    <property type="entry name" value="IMP_1"/>
    <property type="match status" value="1"/>
</dbReference>
<dbReference type="InterPro" id="IPR000760">
    <property type="entry name" value="Inositol_monophosphatase-like"/>
</dbReference>
<keyword evidence="7 18" id="KW-0460">Magnesium</keyword>
<protein>
    <recommendedName>
        <fullName evidence="8">3'(2'),5'-bisphosphate nucleotidase 1</fullName>
        <ecNumber evidence="15">3.1.3.57</ecNumber>
        <ecNumber evidence="3">3.1.3.7</ecNumber>
    </recommendedName>
    <alternativeName>
        <fullName evidence="16">3'-phosphoadenosine 5'-phosphate phosphatase</fullName>
    </alternativeName>
    <alternativeName>
        <fullName evidence="9">Bisphosphate 3'-nucleotidase 1</fullName>
    </alternativeName>
    <alternativeName>
        <fullName evidence="17">Inositol-polyphosphate 1-phosphatase</fullName>
    </alternativeName>
</protein>
<dbReference type="InterPro" id="IPR020583">
    <property type="entry name" value="Inositol_monoP_metal-BS"/>
</dbReference>
<dbReference type="Proteomes" id="UP001461498">
    <property type="component" value="Unassembled WGS sequence"/>
</dbReference>
<evidence type="ECO:0000256" key="7">
    <source>
        <dbReference type="ARBA" id="ARBA00022842"/>
    </source>
</evidence>
<reference evidence="19 20" key="1">
    <citation type="submission" date="2022-12" db="EMBL/GenBank/DDBJ databases">
        <title>Chromosome-level genome assembly of true bugs.</title>
        <authorList>
            <person name="Ma L."/>
            <person name="Li H."/>
        </authorList>
    </citation>
    <scope>NUCLEOTIDE SEQUENCE [LARGE SCALE GENOMIC DNA]</scope>
    <source>
        <strain evidence="19">Lab_2022b</strain>
    </source>
</reference>
<dbReference type="EC" id="3.1.3.7" evidence="3"/>
<evidence type="ECO:0000256" key="18">
    <source>
        <dbReference type="PIRSR" id="PIRSR600760-2"/>
    </source>
</evidence>
<evidence type="ECO:0000256" key="9">
    <source>
        <dbReference type="ARBA" id="ARBA00041815"/>
    </source>
</evidence>
<evidence type="ECO:0000256" key="17">
    <source>
        <dbReference type="ARBA" id="ARBA00044554"/>
    </source>
</evidence>
<feature type="binding site" evidence="18">
    <location>
        <position position="133"/>
    </location>
    <ligand>
        <name>Mg(2+)</name>
        <dbReference type="ChEBI" id="CHEBI:18420"/>
        <label>1</label>
        <note>catalytic</note>
    </ligand>
</feature>
<evidence type="ECO:0000256" key="3">
    <source>
        <dbReference type="ARBA" id="ARBA00012633"/>
    </source>
</evidence>
<feature type="binding site" evidence="18">
    <location>
        <position position="264"/>
    </location>
    <ligand>
        <name>Mg(2+)</name>
        <dbReference type="ChEBI" id="CHEBI:18420"/>
        <label>1</label>
        <note>catalytic</note>
    </ligand>
</feature>
<keyword evidence="5 18" id="KW-0479">Metal-binding</keyword>
<evidence type="ECO:0000256" key="5">
    <source>
        <dbReference type="ARBA" id="ARBA00022723"/>
    </source>
</evidence>
<evidence type="ECO:0000256" key="13">
    <source>
        <dbReference type="ARBA" id="ARBA00044479"/>
    </source>
</evidence>
<comment type="catalytic activity">
    <reaction evidence="10">
        <text>1D-myo-inositol 1,3,4-trisphosphate + H2O = 1D-myo-inositol 3,4-bisphosphate + phosphate</text>
        <dbReference type="Rhea" id="RHEA:70319"/>
        <dbReference type="ChEBI" id="CHEBI:15377"/>
        <dbReference type="ChEBI" id="CHEBI:43474"/>
        <dbReference type="ChEBI" id="CHEBI:58414"/>
        <dbReference type="ChEBI" id="CHEBI:83241"/>
    </reaction>
    <physiologicalReaction direction="left-to-right" evidence="10">
        <dbReference type="Rhea" id="RHEA:70320"/>
    </physiologicalReaction>
</comment>
<evidence type="ECO:0000256" key="14">
    <source>
        <dbReference type="ARBA" id="ARBA00044484"/>
    </source>
</evidence>
<keyword evidence="4" id="KW-0452">Lithium</keyword>
<dbReference type="CDD" id="cd01640">
    <property type="entry name" value="IPPase"/>
    <property type="match status" value="1"/>
</dbReference>
<name>A0AAW1CGP4_9HEMI</name>
<proteinExistence type="inferred from homology"/>
<dbReference type="GO" id="GO:0046854">
    <property type="term" value="P:phosphatidylinositol phosphate biosynthetic process"/>
    <property type="evidence" value="ECO:0007669"/>
    <property type="project" value="InterPro"/>
</dbReference>
<gene>
    <name evidence="19" type="ORF">O3M35_004268</name>
</gene>
<comment type="catalytic activity">
    <reaction evidence="11">
        <text>adenosine 2',5'-bisphosphate + H2O = AMP + phosphate</text>
        <dbReference type="Rhea" id="RHEA:77643"/>
        <dbReference type="ChEBI" id="CHEBI:15377"/>
        <dbReference type="ChEBI" id="CHEBI:43474"/>
        <dbReference type="ChEBI" id="CHEBI:194156"/>
        <dbReference type="ChEBI" id="CHEBI:456215"/>
        <dbReference type="EC" id="3.1.3.7"/>
    </reaction>
    <physiologicalReaction direction="left-to-right" evidence="11">
        <dbReference type="Rhea" id="RHEA:77644"/>
    </physiologicalReaction>
</comment>
<accession>A0AAW1CGP4</accession>
<sequence>MTVGRLLLSAYKGRFGKMANNYLYVNILATAVTAAERAGEVIRQVMSSGNLDIVLKGVNDPQTAADRSAQITITSILKNRFPKLTIIGEEGDMGEHEIDTSEFKPSELVLNDPCPKELQNIQEEDLVIWVDPLDGTNEFTQGLVENATVMIGLALNGLSVGGVIHQPYWSDKLEEDDCDKKLGRTIWGTVGGNIGGIEVNMPNPENLIITTTRSHSNKAVEDGIKALGASEVLRVGGAGYKVLLLLESKAHCYVFPTPGSKRWDICGPEAILTAAGGILTDTKGNKYDYSKDTPHLNSEGVLAALNPDIHKRCLEILNSYA</sequence>
<evidence type="ECO:0000256" key="11">
    <source>
        <dbReference type="ARBA" id="ARBA00044466"/>
    </source>
</evidence>
<dbReference type="Gene3D" id="3.30.540.10">
    <property type="entry name" value="Fructose-1,6-Bisphosphatase, subunit A, domain 1"/>
    <property type="match status" value="1"/>
</dbReference>
<evidence type="ECO:0000256" key="4">
    <source>
        <dbReference type="ARBA" id="ARBA00022671"/>
    </source>
</evidence>
<dbReference type="GO" id="GO:0008441">
    <property type="term" value="F:3'(2'),5'-bisphosphate nucleotidase activity"/>
    <property type="evidence" value="ECO:0007669"/>
    <property type="project" value="UniProtKB-EC"/>
</dbReference>
<keyword evidence="6" id="KW-0378">Hydrolase</keyword>
<dbReference type="InterPro" id="IPR020550">
    <property type="entry name" value="Inositol_monophosphatase_CS"/>
</dbReference>
<evidence type="ECO:0000256" key="6">
    <source>
        <dbReference type="ARBA" id="ARBA00022801"/>
    </source>
</evidence>
<evidence type="ECO:0000256" key="16">
    <source>
        <dbReference type="ARBA" id="ARBA00044544"/>
    </source>
</evidence>
<dbReference type="EC" id="3.1.3.57" evidence="15"/>
<organism evidence="19 20">
    <name type="scientific">Rhynocoris fuscipes</name>
    <dbReference type="NCBI Taxonomy" id="488301"/>
    <lineage>
        <taxon>Eukaryota</taxon>
        <taxon>Metazoa</taxon>
        <taxon>Ecdysozoa</taxon>
        <taxon>Arthropoda</taxon>
        <taxon>Hexapoda</taxon>
        <taxon>Insecta</taxon>
        <taxon>Pterygota</taxon>
        <taxon>Neoptera</taxon>
        <taxon>Paraneoptera</taxon>
        <taxon>Hemiptera</taxon>
        <taxon>Heteroptera</taxon>
        <taxon>Panheteroptera</taxon>
        <taxon>Cimicomorpha</taxon>
        <taxon>Reduviidae</taxon>
        <taxon>Harpactorinae</taxon>
        <taxon>Harpactorini</taxon>
        <taxon>Rhynocoris</taxon>
    </lineage>
</organism>
<evidence type="ECO:0000313" key="20">
    <source>
        <dbReference type="Proteomes" id="UP001461498"/>
    </source>
</evidence>
<dbReference type="InterPro" id="IPR050725">
    <property type="entry name" value="CysQ/Inositol_MonoPase"/>
</dbReference>
<evidence type="ECO:0000313" key="19">
    <source>
        <dbReference type="EMBL" id="KAK9497569.1"/>
    </source>
</evidence>
<keyword evidence="20" id="KW-1185">Reference proteome</keyword>
<dbReference type="GO" id="GO:0046872">
    <property type="term" value="F:metal ion binding"/>
    <property type="evidence" value="ECO:0007669"/>
    <property type="project" value="UniProtKB-KW"/>
</dbReference>
<evidence type="ECO:0000256" key="10">
    <source>
        <dbReference type="ARBA" id="ARBA00044465"/>
    </source>
</evidence>
<comment type="caution">
    <text evidence="19">The sequence shown here is derived from an EMBL/GenBank/DDBJ whole genome shotgun (WGS) entry which is preliminary data.</text>
</comment>
<dbReference type="GO" id="GO:0005737">
    <property type="term" value="C:cytoplasm"/>
    <property type="evidence" value="ECO:0007669"/>
    <property type="project" value="UniProtKB-ARBA"/>
</dbReference>
<evidence type="ECO:0000256" key="12">
    <source>
        <dbReference type="ARBA" id="ARBA00044478"/>
    </source>
</evidence>
<comment type="catalytic activity">
    <reaction evidence="14">
        <text>3'-phosphoadenylyl sulfate + H2O = adenosine 5'-phosphosulfate + phosphate</text>
        <dbReference type="Rhea" id="RHEA:77639"/>
        <dbReference type="ChEBI" id="CHEBI:15377"/>
        <dbReference type="ChEBI" id="CHEBI:43474"/>
        <dbReference type="ChEBI" id="CHEBI:58243"/>
        <dbReference type="ChEBI" id="CHEBI:58339"/>
        <dbReference type="EC" id="3.1.3.7"/>
    </reaction>
    <physiologicalReaction direction="left-to-right" evidence="14">
        <dbReference type="Rhea" id="RHEA:77640"/>
    </physiologicalReaction>
</comment>
<dbReference type="FunFam" id="3.40.190.80:FF:000006">
    <property type="entry name" value="Bisphosphate nucleotidase 1"/>
    <property type="match status" value="1"/>
</dbReference>
<evidence type="ECO:0000256" key="8">
    <source>
        <dbReference type="ARBA" id="ARBA00040342"/>
    </source>
</evidence>
<evidence type="ECO:0000256" key="15">
    <source>
        <dbReference type="ARBA" id="ARBA00044519"/>
    </source>
</evidence>
<dbReference type="SUPFAM" id="SSF56655">
    <property type="entry name" value="Carbohydrate phosphatase"/>
    <property type="match status" value="1"/>
</dbReference>
<comment type="similarity">
    <text evidence="2">Belongs to the inositol monophosphatase superfamily.</text>
</comment>
<dbReference type="PANTHER" id="PTHR43028:SF5">
    <property type="entry name" value="3'(2'),5'-BISPHOSPHATE NUCLEOTIDASE 1"/>
    <property type="match status" value="1"/>
</dbReference>
<comment type="catalytic activity">
    <reaction evidence="13">
        <text>adenosine 3',5'-bisphosphate + H2O = AMP + phosphate</text>
        <dbReference type="Rhea" id="RHEA:10040"/>
        <dbReference type="ChEBI" id="CHEBI:15377"/>
        <dbReference type="ChEBI" id="CHEBI:43474"/>
        <dbReference type="ChEBI" id="CHEBI:58343"/>
        <dbReference type="ChEBI" id="CHEBI:456215"/>
        <dbReference type="EC" id="3.1.3.7"/>
    </reaction>
    <physiologicalReaction direction="left-to-right" evidence="13">
        <dbReference type="Rhea" id="RHEA:10041"/>
    </physiologicalReaction>
</comment>
<evidence type="ECO:0000256" key="2">
    <source>
        <dbReference type="ARBA" id="ARBA00009759"/>
    </source>
</evidence>
<dbReference type="FunFam" id="3.30.540.10:FF:000012">
    <property type="entry name" value="Blast:Putative inositol monophosphatase 3"/>
    <property type="match status" value="1"/>
</dbReference>
<dbReference type="GO" id="GO:0004441">
    <property type="term" value="F:inositol-1,4-bisphosphate 1-phosphatase activity"/>
    <property type="evidence" value="ECO:0007669"/>
    <property type="project" value="UniProtKB-EC"/>
</dbReference>
<dbReference type="Pfam" id="PF00459">
    <property type="entry name" value="Inositol_P"/>
    <property type="match status" value="1"/>
</dbReference>
<dbReference type="PANTHER" id="PTHR43028">
    <property type="entry name" value="3'(2'),5'-BISPHOSPHATE NUCLEOTIDASE 1"/>
    <property type="match status" value="1"/>
</dbReference>
<feature type="binding site" evidence="18">
    <location>
        <position position="131"/>
    </location>
    <ligand>
        <name>Mg(2+)</name>
        <dbReference type="ChEBI" id="CHEBI:18420"/>
        <label>1</label>
        <note>catalytic</note>
    </ligand>
</feature>
<dbReference type="AlphaFoldDB" id="A0AAW1CGP4"/>